<keyword evidence="1" id="KW-0732">Signal</keyword>
<dbReference type="EMBL" id="MU004201">
    <property type="protein sequence ID" value="KAF2488763.1"/>
    <property type="molecule type" value="Genomic_DNA"/>
</dbReference>
<reference evidence="2" key="1">
    <citation type="journal article" date="2020" name="Stud. Mycol.">
        <title>101 Dothideomycetes genomes: a test case for predicting lifestyles and emergence of pathogens.</title>
        <authorList>
            <person name="Haridas S."/>
            <person name="Albert R."/>
            <person name="Binder M."/>
            <person name="Bloem J."/>
            <person name="Labutti K."/>
            <person name="Salamov A."/>
            <person name="Andreopoulos B."/>
            <person name="Baker S."/>
            <person name="Barry K."/>
            <person name="Bills G."/>
            <person name="Bluhm B."/>
            <person name="Cannon C."/>
            <person name="Castanera R."/>
            <person name="Culley D."/>
            <person name="Daum C."/>
            <person name="Ezra D."/>
            <person name="Gonzalez J."/>
            <person name="Henrissat B."/>
            <person name="Kuo A."/>
            <person name="Liang C."/>
            <person name="Lipzen A."/>
            <person name="Lutzoni F."/>
            <person name="Magnuson J."/>
            <person name="Mondo S."/>
            <person name="Nolan M."/>
            <person name="Ohm R."/>
            <person name="Pangilinan J."/>
            <person name="Park H.-J."/>
            <person name="Ramirez L."/>
            <person name="Alfaro M."/>
            <person name="Sun H."/>
            <person name="Tritt A."/>
            <person name="Yoshinaga Y."/>
            <person name="Zwiers L.-H."/>
            <person name="Turgeon B."/>
            <person name="Goodwin S."/>
            <person name="Spatafora J."/>
            <person name="Crous P."/>
            <person name="Grigoriev I."/>
        </authorList>
    </citation>
    <scope>NUCLEOTIDE SEQUENCE</scope>
    <source>
        <strain evidence="2">CBS 269.34</strain>
    </source>
</reference>
<evidence type="ECO:0000256" key="1">
    <source>
        <dbReference type="SAM" id="SignalP"/>
    </source>
</evidence>
<sequence length="305" mass="33903">MNSLTYIIVVVAPVATAIMDNLSASDSKKYLDVLREMPDDVSTLIERVMNPLAFWRCGGMSRRLTIWLAVLARPLFPVDDQEGEYVGMDYSGNVVANVYTYRSGPGLPKGLADSIFSLPPSGLANYEKMSARGVTAVQASSFSKTSILISFGKHTLRTVIDIPLVLTNNKMHASKTIIRPGRRLGDKLSMHSTITHLFATQLNKRDFINLMRGIGTMHANNIIELYTSPLMDVFRDLHWTSSIRERGHELTILSCGLFLATKTERIEGVTTTREIGLSEIANLHGHTVMKKTANMPWNLNATIDY</sequence>
<organism evidence="2 3">
    <name type="scientific">Lophium mytilinum</name>
    <dbReference type="NCBI Taxonomy" id="390894"/>
    <lineage>
        <taxon>Eukaryota</taxon>
        <taxon>Fungi</taxon>
        <taxon>Dikarya</taxon>
        <taxon>Ascomycota</taxon>
        <taxon>Pezizomycotina</taxon>
        <taxon>Dothideomycetes</taxon>
        <taxon>Pleosporomycetidae</taxon>
        <taxon>Mytilinidiales</taxon>
        <taxon>Mytilinidiaceae</taxon>
        <taxon>Lophium</taxon>
    </lineage>
</organism>
<feature type="signal peptide" evidence="1">
    <location>
        <begin position="1"/>
        <end position="17"/>
    </location>
</feature>
<protein>
    <submittedName>
        <fullName evidence="2">Uncharacterized protein</fullName>
    </submittedName>
</protein>
<dbReference type="Proteomes" id="UP000799750">
    <property type="component" value="Unassembled WGS sequence"/>
</dbReference>
<evidence type="ECO:0000313" key="3">
    <source>
        <dbReference type="Proteomes" id="UP000799750"/>
    </source>
</evidence>
<proteinExistence type="predicted"/>
<accession>A0A6A6QAW4</accession>
<dbReference type="AlphaFoldDB" id="A0A6A6QAW4"/>
<feature type="chain" id="PRO_5025536054" evidence="1">
    <location>
        <begin position="18"/>
        <end position="305"/>
    </location>
</feature>
<name>A0A6A6QAW4_9PEZI</name>
<gene>
    <name evidence="2" type="ORF">BU16DRAFT_545206</name>
</gene>
<keyword evidence="3" id="KW-1185">Reference proteome</keyword>
<evidence type="ECO:0000313" key="2">
    <source>
        <dbReference type="EMBL" id="KAF2488763.1"/>
    </source>
</evidence>